<name>A0A8J4QAA3_9ROSI</name>
<evidence type="ECO:0000256" key="3">
    <source>
        <dbReference type="ARBA" id="ARBA00023172"/>
    </source>
</evidence>
<protein>
    <submittedName>
        <fullName evidence="4">Uncharacterized protein</fullName>
    </submittedName>
</protein>
<sequence>MGFSLSLPSQEIPTKMGFFTPSLTNHLRLNAFKRPRLSTLLWDIVIFLMFLEDCNLKKGYSLCLKLQLGRINEICGQEASGKTNLALHIIKEAQIKSAEVQSSPKLRQRFRHMDEVLCGGNALKFYAVV</sequence>
<dbReference type="GO" id="GO:0006310">
    <property type="term" value="P:DNA recombination"/>
    <property type="evidence" value="ECO:0007669"/>
    <property type="project" value="UniProtKB-KW"/>
</dbReference>
<dbReference type="PANTHER" id="PTHR45900:SF4">
    <property type="entry name" value="DNA REPAIR PROTEIN RECA HOMOLOG 2, MITOCHONDRIAL"/>
    <property type="match status" value="1"/>
</dbReference>
<reference evidence="4" key="1">
    <citation type="submission" date="2020-03" db="EMBL/GenBank/DDBJ databases">
        <title>Castanea mollissima Vanexum genome sequencing.</title>
        <authorList>
            <person name="Staton M."/>
        </authorList>
    </citation>
    <scope>NUCLEOTIDE SEQUENCE</scope>
    <source>
        <tissue evidence="4">Leaf</tissue>
    </source>
</reference>
<proteinExistence type="predicted"/>
<dbReference type="GO" id="GO:0006281">
    <property type="term" value="P:DNA repair"/>
    <property type="evidence" value="ECO:0007669"/>
    <property type="project" value="InterPro"/>
</dbReference>
<dbReference type="GO" id="GO:0003697">
    <property type="term" value="F:single-stranded DNA binding"/>
    <property type="evidence" value="ECO:0007669"/>
    <property type="project" value="InterPro"/>
</dbReference>
<comment type="caution">
    <text evidence="4">The sequence shown here is derived from an EMBL/GenBank/DDBJ whole genome shotgun (WGS) entry which is preliminary data.</text>
</comment>
<evidence type="ECO:0000313" key="4">
    <source>
        <dbReference type="EMBL" id="KAF3946775.1"/>
    </source>
</evidence>
<accession>A0A8J4QAA3</accession>
<dbReference type="GO" id="GO:0005524">
    <property type="term" value="F:ATP binding"/>
    <property type="evidence" value="ECO:0007669"/>
    <property type="project" value="UniProtKB-KW"/>
</dbReference>
<keyword evidence="1" id="KW-0547">Nucleotide-binding</keyword>
<dbReference type="EMBL" id="JRKL02008622">
    <property type="protein sequence ID" value="KAF3946775.1"/>
    <property type="molecule type" value="Genomic_DNA"/>
</dbReference>
<keyword evidence="3" id="KW-0233">DNA recombination</keyword>
<evidence type="ECO:0000256" key="2">
    <source>
        <dbReference type="ARBA" id="ARBA00022840"/>
    </source>
</evidence>
<dbReference type="PANTHER" id="PTHR45900">
    <property type="entry name" value="RECA"/>
    <property type="match status" value="1"/>
</dbReference>
<dbReference type="Proteomes" id="UP000737018">
    <property type="component" value="Unassembled WGS sequence"/>
</dbReference>
<dbReference type="InterPro" id="IPR013765">
    <property type="entry name" value="DNA_recomb/repair_RecA"/>
</dbReference>
<keyword evidence="5" id="KW-1185">Reference proteome</keyword>
<gene>
    <name evidence="4" type="ORF">CMV_026993</name>
</gene>
<keyword evidence="2" id="KW-0067">ATP-binding</keyword>
<dbReference type="AlphaFoldDB" id="A0A8J4QAA3"/>
<evidence type="ECO:0000313" key="5">
    <source>
        <dbReference type="Proteomes" id="UP000737018"/>
    </source>
</evidence>
<dbReference type="InterPro" id="IPR027417">
    <property type="entry name" value="P-loop_NTPase"/>
</dbReference>
<organism evidence="4 5">
    <name type="scientific">Castanea mollissima</name>
    <name type="common">Chinese chestnut</name>
    <dbReference type="NCBI Taxonomy" id="60419"/>
    <lineage>
        <taxon>Eukaryota</taxon>
        <taxon>Viridiplantae</taxon>
        <taxon>Streptophyta</taxon>
        <taxon>Embryophyta</taxon>
        <taxon>Tracheophyta</taxon>
        <taxon>Spermatophyta</taxon>
        <taxon>Magnoliopsida</taxon>
        <taxon>eudicotyledons</taxon>
        <taxon>Gunneridae</taxon>
        <taxon>Pentapetalae</taxon>
        <taxon>rosids</taxon>
        <taxon>fabids</taxon>
        <taxon>Fagales</taxon>
        <taxon>Fagaceae</taxon>
        <taxon>Castanea</taxon>
    </lineage>
</organism>
<dbReference type="Gene3D" id="3.40.50.300">
    <property type="entry name" value="P-loop containing nucleotide triphosphate hydrolases"/>
    <property type="match status" value="1"/>
</dbReference>
<evidence type="ECO:0000256" key="1">
    <source>
        <dbReference type="ARBA" id="ARBA00022741"/>
    </source>
</evidence>